<sequence>MAEGRRPHNPHGPLQDEVIRLLHTPRPRCKGFFADLPPEERSKYIIPLPPEDDGAERVWDGAASETMDHGGQRGYTSMAPETTEGRQIRGRHRAISSQIRGATG</sequence>
<keyword evidence="2" id="KW-1185">Reference proteome</keyword>
<organism evidence="1 2">
    <name type="scientific">Hyalomma asiaticum</name>
    <name type="common">Tick</name>
    <dbReference type="NCBI Taxonomy" id="266040"/>
    <lineage>
        <taxon>Eukaryota</taxon>
        <taxon>Metazoa</taxon>
        <taxon>Ecdysozoa</taxon>
        <taxon>Arthropoda</taxon>
        <taxon>Chelicerata</taxon>
        <taxon>Arachnida</taxon>
        <taxon>Acari</taxon>
        <taxon>Parasitiformes</taxon>
        <taxon>Ixodida</taxon>
        <taxon>Ixodoidea</taxon>
        <taxon>Ixodidae</taxon>
        <taxon>Hyalomminae</taxon>
        <taxon>Hyalomma</taxon>
    </lineage>
</organism>
<dbReference type="Proteomes" id="UP000821845">
    <property type="component" value="Chromosome 9"/>
</dbReference>
<accession>A0ACB7RJ57</accession>
<evidence type="ECO:0000313" key="2">
    <source>
        <dbReference type="Proteomes" id="UP000821845"/>
    </source>
</evidence>
<proteinExistence type="predicted"/>
<comment type="caution">
    <text evidence="1">The sequence shown here is derived from an EMBL/GenBank/DDBJ whole genome shotgun (WGS) entry which is preliminary data.</text>
</comment>
<dbReference type="EMBL" id="CM023489">
    <property type="protein sequence ID" value="KAH6922418.1"/>
    <property type="molecule type" value="Genomic_DNA"/>
</dbReference>
<gene>
    <name evidence="1" type="ORF">HPB50_013531</name>
</gene>
<reference evidence="1" key="1">
    <citation type="submission" date="2020-05" db="EMBL/GenBank/DDBJ databases">
        <title>Large-scale comparative analyses of tick genomes elucidate their genetic diversity and vector capacities.</title>
        <authorList>
            <person name="Jia N."/>
            <person name="Wang J."/>
            <person name="Shi W."/>
            <person name="Du L."/>
            <person name="Sun Y."/>
            <person name="Zhan W."/>
            <person name="Jiang J."/>
            <person name="Wang Q."/>
            <person name="Zhang B."/>
            <person name="Ji P."/>
            <person name="Sakyi L.B."/>
            <person name="Cui X."/>
            <person name="Yuan T."/>
            <person name="Jiang B."/>
            <person name="Yang W."/>
            <person name="Lam T.T.-Y."/>
            <person name="Chang Q."/>
            <person name="Ding S."/>
            <person name="Wang X."/>
            <person name="Zhu J."/>
            <person name="Ruan X."/>
            <person name="Zhao L."/>
            <person name="Wei J."/>
            <person name="Que T."/>
            <person name="Du C."/>
            <person name="Cheng J."/>
            <person name="Dai P."/>
            <person name="Han X."/>
            <person name="Huang E."/>
            <person name="Gao Y."/>
            <person name="Liu J."/>
            <person name="Shao H."/>
            <person name="Ye R."/>
            <person name="Li L."/>
            <person name="Wei W."/>
            <person name="Wang X."/>
            <person name="Wang C."/>
            <person name="Yang T."/>
            <person name="Huo Q."/>
            <person name="Li W."/>
            <person name="Guo W."/>
            <person name="Chen H."/>
            <person name="Zhou L."/>
            <person name="Ni X."/>
            <person name="Tian J."/>
            <person name="Zhou Y."/>
            <person name="Sheng Y."/>
            <person name="Liu T."/>
            <person name="Pan Y."/>
            <person name="Xia L."/>
            <person name="Li J."/>
            <person name="Zhao F."/>
            <person name="Cao W."/>
        </authorList>
    </citation>
    <scope>NUCLEOTIDE SEQUENCE</scope>
    <source>
        <strain evidence="1">Hyas-2018</strain>
    </source>
</reference>
<evidence type="ECO:0000313" key="1">
    <source>
        <dbReference type="EMBL" id="KAH6922418.1"/>
    </source>
</evidence>
<name>A0ACB7RJ57_HYAAI</name>
<protein>
    <submittedName>
        <fullName evidence="1">Uncharacterized protein</fullName>
    </submittedName>
</protein>